<evidence type="ECO:0000256" key="4">
    <source>
        <dbReference type="SAM" id="SignalP"/>
    </source>
</evidence>
<dbReference type="Proteomes" id="UP001279660">
    <property type="component" value="Unassembled WGS sequence"/>
</dbReference>
<sequence>MTLRTASIALALLATAPLAITAGPAAAQLGQSPGYKFLQAIKDGKNDEVIGFLDKPGATVVNTRDVDSGEGAIHIVVRRGDMPYLNYLLSKGADANLKDRRGESGILLAARLGRLEMIQVLAKSGGNINLANASGETALIVAVQRRDATMVRALLDLGADPDQTDRLQGFSARDYAHQDKRGSAITTMIDATPKKERRGVSGPKL</sequence>
<dbReference type="PROSITE" id="PS50297">
    <property type="entry name" value="ANK_REP_REGION"/>
    <property type="match status" value="3"/>
</dbReference>
<dbReference type="InterPro" id="IPR002110">
    <property type="entry name" value="Ankyrin_rpt"/>
</dbReference>
<protein>
    <submittedName>
        <fullName evidence="5">Ankyrin repeat domain-containing protein</fullName>
    </submittedName>
</protein>
<evidence type="ECO:0000313" key="5">
    <source>
        <dbReference type="EMBL" id="MDX5982871.1"/>
    </source>
</evidence>
<feature type="repeat" description="ANK" evidence="3">
    <location>
        <begin position="134"/>
        <end position="166"/>
    </location>
</feature>
<dbReference type="PROSITE" id="PS50088">
    <property type="entry name" value="ANK_REPEAT"/>
    <property type="match status" value="3"/>
</dbReference>
<keyword evidence="4" id="KW-0732">Signal</keyword>
<dbReference type="EMBL" id="JAWXXV010000001">
    <property type="protein sequence ID" value="MDX5982871.1"/>
    <property type="molecule type" value="Genomic_DNA"/>
</dbReference>
<dbReference type="SMART" id="SM00248">
    <property type="entry name" value="ANK"/>
    <property type="match status" value="3"/>
</dbReference>
<keyword evidence="6" id="KW-1185">Reference proteome</keyword>
<dbReference type="PANTHER" id="PTHR24171:SF8">
    <property type="entry name" value="BRCA1-ASSOCIATED RING DOMAIN PROTEIN 1"/>
    <property type="match status" value="1"/>
</dbReference>
<evidence type="ECO:0000256" key="1">
    <source>
        <dbReference type="ARBA" id="ARBA00022737"/>
    </source>
</evidence>
<dbReference type="Pfam" id="PF12796">
    <property type="entry name" value="Ank_2"/>
    <property type="match status" value="1"/>
</dbReference>
<evidence type="ECO:0000256" key="2">
    <source>
        <dbReference type="ARBA" id="ARBA00023043"/>
    </source>
</evidence>
<gene>
    <name evidence="5" type="ORF">SIL82_01245</name>
</gene>
<dbReference type="PANTHER" id="PTHR24171">
    <property type="entry name" value="ANKYRIN REPEAT DOMAIN-CONTAINING PROTEIN 39-RELATED"/>
    <property type="match status" value="1"/>
</dbReference>
<evidence type="ECO:0000256" key="3">
    <source>
        <dbReference type="PROSITE-ProRule" id="PRU00023"/>
    </source>
</evidence>
<feature type="repeat" description="ANK" evidence="3">
    <location>
        <begin position="101"/>
        <end position="133"/>
    </location>
</feature>
<feature type="repeat" description="ANK" evidence="3">
    <location>
        <begin position="68"/>
        <end position="100"/>
    </location>
</feature>
<feature type="signal peptide" evidence="4">
    <location>
        <begin position="1"/>
        <end position="27"/>
    </location>
</feature>
<dbReference type="InterPro" id="IPR036770">
    <property type="entry name" value="Ankyrin_rpt-contain_sf"/>
</dbReference>
<evidence type="ECO:0000313" key="6">
    <source>
        <dbReference type="Proteomes" id="UP001279660"/>
    </source>
</evidence>
<organism evidence="5 6">
    <name type="scientific">Sphingomonas echinoides</name>
    <dbReference type="NCBI Taxonomy" id="59803"/>
    <lineage>
        <taxon>Bacteria</taxon>
        <taxon>Pseudomonadati</taxon>
        <taxon>Pseudomonadota</taxon>
        <taxon>Alphaproteobacteria</taxon>
        <taxon>Sphingomonadales</taxon>
        <taxon>Sphingomonadaceae</taxon>
        <taxon>Sphingomonas</taxon>
    </lineage>
</organism>
<dbReference type="Gene3D" id="1.25.40.20">
    <property type="entry name" value="Ankyrin repeat-containing domain"/>
    <property type="match status" value="1"/>
</dbReference>
<dbReference type="SUPFAM" id="SSF48403">
    <property type="entry name" value="Ankyrin repeat"/>
    <property type="match status" value="1"/>
</dbReference>
<reference evidence="5 6" key="1">
    <citation type="submission" date="2023-11" db="EMBL/GenBank/DDBJ databases">
        <title>MicrobeMod: A computational toolkit for identifying prokaryotic methylation and restriction-modification with nanopore sequencing.</title>
        <authorList>
            <person name="Crits-Christoph A."/>
            <person name="Kang S.C."/>
            <person name="Lee H."/>
            <person name="Ostrov N."/>
        </authorList>
    </citation>
    <scope>NUCLEOTIDE SEQUENCE [LARGE SCALE GENOMIC DNA]</scope>
    <source>
        <strain evidence="5 6">ATCC 14820</strain>
    </source>
</reference>
<feature type="chain" id="PRO_5045214017" evidence="4">
    <location>
        <begin position="28"/>
        <end position="205"/>
    </location>
</feature>
<keyword evidence="1" id="KW-0677">Repeat</keyword>
<dbReference type="RefSeq" id="WP_010405969.1">
    <property type="nucleotide sequence ID" value="NZ_JAWXXV010000001.1"/>
</dbReference>
<keyword evidence="2 3" id="KW-0040">ANK repeat</keyword>
<proteinExistence type="predicted"/>
<accession>A0ABU4PF95</accession>
<name>A0ABU4PF95_9SPHN</name>
<comment type="caution">
    <text evidence="5">The sequence shown here is derived from an EMBL/GenBank/DDBJ whole genome shotgun (WGS) entry which is preliminary data.</text>
</comment>